<dbReference type="InterPro" id="IPR010982">
    <property type="entry name" value="Lambda_DNA-bd_dom_sf"/>
</dbReference>
<proteinExistence type="predicted"/>
<dbReference type="RefSeq" id="WP_228351955.1">
    <property type="nucleotide sequence ID" value="NZ_JACEGA010000001.1"/>
</dbReference>
<dbReference type="SUPFAM" id="SSF47413">
    <property type="entry name" value="lambda repressor-like DNA-binding domains"/>
    <property type="match status" value="1"/>
</dbReference>
<dbReference type="EMBL" id="JACEGA010000001">
    <property type="protein sequence ID" value="MBB2182228.1"/>
    <property type="molecule type" value="Genomic_DNA"/>
</dbReference>
<sequence length="108" mass="12488">MSKIKGQLSVEIGERIRLIRESYSTSKKLSLEKFAEILNCDPKKLSRIETGCQMIDTELLIKLSQETGKSLEFILTGQDDFYSARNKEFKMKIKQILEVAYELLKKLP</sequence>
<evidence type="ECO:0000313" key="3">
    <source>
        <dbReference type="Proteomes" id="UP000574276"/>
    </source>
</evidence>
<dbReference type="GO" id="GO:0003677">
    <property type="term" value="F:DNA binding"/>
    <property type="evidence" value="ECO:0007669"/>
    <property type="project" value="InterPro"/>
</dbReference>
<organism evidence="2 3">
    <name type="scientific">Variimorphobacter saccharofermentans</name>
    <dbReference type="NCBI Taxonomy" id="2755051"/>
    <lineage>
        <taxon>Bacteria</taxon>
        <taxon>Bacillati</taxon>
        <taxon>Bacillota</taxon>
        <taxon>Clostridia</taxon>
        <taxon>Lachnospirales</taxon>
        <taxon>Lachnospiraceae</taxon>
        <taxon>Variimorphobacter</taxon>
    </lineage>
</organism>
<accession>A0A839JYC2</accession>
<dbReference type="InterPro" id="IPR001387">
    <property type="entry name" value="Cro/C1-type_HTH"/>
</dbReference>
<name>A0A839JYC2_9FIRM</name>
<comment type="caution">
    <text evidence="2">The sequence shown here is derived from an EMBL/GenBank/DDBJ whole genome shotgun (WGS) entry which is preliminary data.</text>
</comment>
<dbReference type="AlphaFoldDB" id="A0A839JYC2"/>
<dbReference type="Proteomes" id="UP000574276">
    <property type="component" value="Unassembled WGS sequence"/>
</dbReference>
<protein>
    <submittedName>
        <fullName evidence="2">Helix-turn-helix transcriptional regulator</fullName>
    </submittedName>
</protein>
<dbReference type="CDD" id="cd00093">
    <property type="entry name" value="HTH_XRE"/>
    <property type="match status" value="1"/>
</dbReference>
<keyword evidence="3" id="KW-1185">Reference proteome</keyword>
<gene>
    <name evidence="2" type="ORF">H0486_04980</name>
</gene>
<dbReference type="Pfam" id="PF01381">
    <property type="entry name" value="HTH_3"/>
    <property type="match status" value="1"/>
</dbReference>
<dbReference type="Gene3D" id="1.10.260.40">
    <property type="entry name" value="lambda repressor-like DNA-binding domains"/>
    <property type="match status" value="1"/>
</dbReference>
<dbReference type="SMART" id="SM00530">
    <property type="entry name" value="HTH_XRE"/>
    <property type="match status" value="1"/>
</dbReference>
<dbReference type="PROSITE" id="PS50943">
    <property type="entry name" value="HTH_CROC1"/>
    <property type="match status" value="1"/>
</dbReference>
<feature type="domain" description="HTH cro/C1-type" evidence="1">
    <location>
        <begin position="16"/>
        <end position="74"/>
    </location>
</feature>
<evidence type="ECO:0000259" key="1">
    <source>
        <dbReference type="PROSITE" id="PS50943"/>
    </source>
</evidence>
<reference evidence="2 3" key="1">
    <citation type="submission" date="2020-07" db="EMBL/GenBank/DDBJ databases">
        <title>Characterization and genome sequencing of isolate MD1, a novel member within the family Lachnospiraceae.</title>
        <authorList>
            <person name="Rettenmaier R."/>
            <person name="Di Bello L."/>
            <person name="Zinser C."/>
            <person name="Scheitz K."/>
            <person name="Liebl W."/>
            <person name="Zverlov V."/>
        </authorList>
    </citation>
    <scope>NUCLEOTIDE SEQUENCE [LARGE SCALE GENOMIC DNA]</scope>
    <source>
        <strain evidence="2 3">MD1</strain>
    </source>
</reference>
<evidence type="ECO:0000313" key="2">
    <source>
        <dbReference type="EMBL" id="MBB2182228.1"/>
    </source>
</evidence>